<dbReference type="Pfam" id="PF00005">
    <property type="entry name" value="ABC_tran"/>
    <property type="match status" value="1"/>
</dbReference>
<comment type="subcellular location">
    <subcellularLocation>
        <location evidence="1">Cell membrane</location>
        <topology evidence="1">Peripheral membrane protein</topology>
    </subcellularLocation>
</comment>
<dbReference type="PROSITE" id="PS50893">
    <property type="entry name" value="ABC_TRANSPORTER_2"/>
    <property type="match status" value="1"/>
</dbReference>
<feature type="region of interest" description="Disordered" evidence="8">
    <location>
        <begin position="286"/>
        <end position="315"/>
    </location>
</feature>
<dbReference type="PROSITE" id="PS00211">
    <property type="entry name" value="ABC_TRANSPORTER_1"/>
    <property type="match status" value="1"/>
</dbReference>
<protein>
    <submittedName>
        <fullName evidence="10">ABC transporter ATP-binding protein</fullName>
    </submittedName>
</protein>
<dbReference type="InterPro" id="IPR027417">
    <property type="entry name" value="P-loop_NTPase"/>
</dbReference>
<dbReference type="OrthoDB" id="8481147at2"/>
<evidence type="ECO:0000259" key="9">
    <source>
        <dbReference type="PROSITE" id="PS50893"/>
    </source>
</evidence>
<keyword evidence="5" id="KW-0547">Nucleotide-binding</keyword>
<dbReference type="Proteomes" id="UP000249166">
    <property type="component" value="Unassembled WGS sequence"/>
</dbReference>
<dbReference type="Gene3D" id="3.40.50.300">
    <property type="entry name" value="P-loop containing nucleotide triphosphate hydrolases"/>
    <property type="match status" value="1"/>
</dbReference>
<evidence type="ECO:0000313" key="11">
    <source>
        <dbReference type="Proteomes" id="UP000249166"/>
    </source>
</evidence>
<reference evidence="10 11" key="1">
    <citation type="submission" date="2018-04" db="EMBL/GenBank/DDBJ databases">
        <title>Bacteria isolated from cave deposits of Manipur.</title>
        <authorList>
            <person name="Sahoo D."/>
            <person name="Sarangthem I."/>
            <person name="Nandeibam J."/>
        </authorList>
    </citation>
    <scope>NUCLEOTIDE SEQUENCE [LARGE SCALE GENOMIC DNA]</scope>
    <source>
        <strain evidence="11">mrc11</strain>
    </source>
</reference>
<organism evidence="10 11">
    <name type="scientific">Arthrobacter globiformis</name>
    <dbReference type="NCBI Taxonomy" id="1665"/>
    <lineage>
        <taxon>Bacteria</taxon>
        <taxon>Bacillati</taxon>
        <taxon>Actinomycetota</taxon>
        <taxon>Actinomycetes</taxon>
        <taxon>Micrococcales</taxon>
        <taxon>Micrococcaceae</taxon>
        <taxon>Arthrobacter</taxon>
    </lineage>
</organism>
<keyword evidence="3" id="KW-0813">Transport</keyword>
<gene>
    <name evidence="10" type="ORF">DBZ45_14795</name>
</gene>
<dbReference type="SMART" id="SM00382">
    <property type="entry name" value="AAA"/>
    <property type="match status" value="1"/>
</dbReference>
<keyword evidence="4" id="KW-1003">Cell membrane</keyword>
<dbReference type="InterPro" id="IPR017871">
    <property type="entry name" value="ABC_transporter-like_CS"/>
</dbReference>
<dbReference type="PANTHER" id="PTHR43297">
    <property type="entry name" value="OLIGOPEPTIDE TRANSPORT ATP-BINDING PROTEIN APPD"/>
    <property type="match status" value="1"/>
</dbReference>
<keyword evidence="6 10" id="KW-0067">ATP-binding</keyword>
<evidence type="ECO:0000256" key="1">
    <source>
        <dbReference type="ARBA" id="ARBA00004202"/>
    </source>
</evidence>
<dbReference type="EMBL" id="QLNP01000090">
    <property type="protein sequence ID" value="RAM36579.1"/>
    <property type="molecule type" value="Genomic_DNA"/>
</dbReference>
<evidence type="ECO:0000256" key="4">
    <source>
        <dbReference type="ARBA" id="ARBA00022475"/>
    </source>
</evidence>
<evidence type="ECO:0000256" key="5">
    <source>
        <dbReference type="ARBA" id="ARBA00022741"/>
    </source>
</evidence>
<proteinExistence type="inferred from homology"/>
<dbReference type="PANTHER" id="PTHR43297:SF2">
    <property type="entry name" value="DIPEPTIDE TRANSPORT ATP-BINDING PROTEIN DPPD"/>
    <property type="match status" value="1"/>
</dbReference>
<dbReference type="InterPro" id="IPR003593">
    <property type="entry name" value="AAA+_ATPase"/>
</dbReference>
<dbReference type="RefSeq" id="WP_111904645.1">
    <property type="nucleotide sequence ID" value="NZ_QLNP01000090.1"/>
</dbReference>
<dbReference type="InterPro" id="IPR050388">
    <property type="entry name" value="ABC_Ni/Peptide_Import"/>
</dbReference>
<evidence type="ECO:0000256" key="2">
    <source>
        <dbReference type="ARBA" id="ARBA00005417"/>
    </source>
</evidence>
<name>A0A328HDE5_ARTGO</name>
<feature type="compositionally biased region" description="Low complexity" evidence="8">
    <location>
        <begin position="292"/>
        <end position="315"/>
    </location>
</feature>
<dbReference type="GO" id="GO:0016887">
    <property type="term" value="F:ATP hydrolysis activity"/>
    <property type="evidence" value="ECO:0007669"/>
    <property type="project" value="InterPro"/>
</dbReference>
<evidence type="ECO:0000313" key="10">
    <source>
        <dbReference type="EMBL" id="RAM36579.1"/>
    </source>
</evidence>
<dbReference type="CDD" id="cd03257">
    <property type="entry name" value="ABC_NikE_OppD_transporters"/>
    <property type="match status" value="1"/>
</dbReference>
<comment type="caution">
    <text evidence="10">The sequence shown here is derived from an EMBL/GenBank/DDBJ whole genome shotgun (WGS) entry which is preliminary data.</text>
</comment>
<dbReference type="GO" id="GO:0005886">
    <property type="term" value="C:plasma membrane"/>
    <property type="evidence" value="ECO:0007669"/>
    <property type="project" value="UniProtKB-SubCell"/>
</dbReference>
<dbReference type="GO" id="GO:0005524">
    <property type="term" value="F:ATP binding"/>
    <property type="evidence" value="ECO:0007669"/>
    <property type="project" value="UniProtKB-KW"/>
</dbReference>
<dbReference type="AlphaFoldDB" id="A0A328HDE5"/>
<feature type="domain" description="ABC transporter" evidence="9">
    <location>
        <begin position="24"/>
        <end position="275"/>
    </location>
</feature>
<evidence type="ECO:0000256" key="7">
    <source>
        <dbReference type="ARBA" id="ARBA00023136"/>
    </source>
</evidence>
<evidence type="ECO:0000256" key="3">
    <source>
        <dbReference type="ARBA" id="ARBA00022448"/>
    </source>
</evidence>
<sequence length="315" mass="33134">MTAEASHADSGHAAKDHTAEPALLEVRDFQVELITDAGIIRAVDSVNFSIHRGETVTIIGESGSGKSTTAMGILRLLPDDLAVLSGTVLIDGVDVVAAPKAIDKVRGRTVALIPQDPMTALSPVHSIGSQLSEAIRIAGAASKEKDAVRARAIRLLEQVHIPTPEVQLKKYPHQLSGGMLQRVLIAIALASEPQLLVADEPTSALDVTVQAGILDLLLELQEQRGIGILMITHDLGVARLISDRIHVMKDGSFVESGDVQQVVEQPATEYTRNLLAAVPVLGPWDETPAGNTSQSASMTAAASDAALTSTGVQND</sequence>
<evidence type="ECO:0000256" key="8">
    <source>
        <dbReference type="SAM" id="MobiDB-lite"/>
    </source>
</evidence>
<dbReference type="InterPro" id="IPR003439">
    <property type="entry name" value="ABC_transporter-like_ATP-bd"/>
</dbReference>
<accession>A0A328HDE5</accession>
<dbReference type="FunFam" id="3.40.50.300:FF:000016">
    <property type="entry name" value="Oligopeptide ABC transporter ATP-binding component"/>
    <property type="match status" value="1"/>
</dbReference>
<dbReference type="SUPFAM" id="SSF52540">
    <property type="entry name" value="P-loop containing nucleoside triphosphate hydrolases"/>
    <property type="match status" value="1"/>
</dbReference>
<keyword evidence="7" id="KW-0472">Membrane</keyword>
<comment type="similarity">
    <text evidence="2">Belongs to the ABC transporter superfamily.</text>
</comment>
<evidence type="ECO:0000256" key="6">
    <source>
        <dbReference type="ARBA" id="ARBA00022840"/>
    </source>
</evidence>